<reference evidence="1" key="1">
    <citation type="submission" date="2021-05" db="EMBL/GenBank/DDBJ databases">
        <authorList>
            <person name="Alioto T."/>
            <person name="Alioto T."/>
            <person name="Gomez Garrido J."/>
        </authorList>
    </citation>
    <scope>NUCLEOTIDE SEQUENCE</scope>
</reference>
<organism evidence="1">
    <name type="scientific">Culex pipiens</name>
    <name type="common">House mosquito</name>
    <dbReference type="NCBI Taxonomy" id="7175"/>
    <lineage>
        <taxon>Eukaryota</taxon>
        <taxon>Metazoa</taxon>
        <taxon>Ecdysozoa</taxon>
        <taxon>Arthropoda</taxon>
        <taxon>Hexapoda</taxon>
        <taxon>Insecta</taxon>
        <taxon>Pterygota</taxon>
        <taxon>Neoptera</taxon>
        <taxon>Endopterygota</taxon>
        <taxon>Diptera</taxon>
        <taxon>Nematocera</taxon>
        <taxon>Culicoidea</taxon>
        <taxon>Culicidae</taxon>
        <taxon>Culicinae</taxon>
        <taxon>Culicini</taxon>
        <taxon>Culex</taxon>
        <taxon>Culex</taxon>
    </lineage>
</organism>
<dbReference type="EMBL" id="HBUE01042992">
    <property type="protein sequence ID" value="CAG6461490.1"/>
    <property type="molecule type" value="Transcribed_RNA"/>
</dbReference>
<evidence type="ECO:0000313" key="1">
    <source>
        <dbReference type="EMBL" id="CAG6461490.1"/>
    </source>
</evidence>
<protein>
    <submittedName>
        <fullName evidence="1">(northern house mosquito) hypothetical protein</fullName>
    </submittedName>
</protein>
<proteinExistence type="predicted"/>
<sequence>MGFKRYISQPLRQNRSRRVSAVAPVNFVHNFCMSVTRYNIRNKEKIVKSVLEARNQFRFSRSEPNGTKSVSLRDCQNNPINLRIKAGGATKHSQGSAAVDKVNYVVGTNVTVGRCFPLILISLILAYAMADRRCGPRRDDTGLNIAKTSIVTIDQIIGKFTNANSF</sequence>
<accession>A0A8D8F8G5</accession>
<dbReference type="AlphaFoldDB" id="A0A8D8F8G5"/>
<name>A0A8D8F8G5_CULPI</name>